<keyword evidence="3" id="KW-1185">Reference proteome</keyword>
<dbReference type="InterPro" id="IPR013885">
    <property type="entry name" value="DUF1764_euk"/>
</dbReference>
<feature type="compositionally biased region" description="Basic and acidic residues" evidence="1">
    <location>
        <begin position="75"/>
        <end position="116"/>
    </location>
</feature>
<dbReference type="PANTHER" id="PTHR34066:SF1">
    <property type="entry name" value="DUF1764 FAMILY PROTEIN"/>
    <property type="match status" value="1"/>
</dbReference>
<sequence>MPASEIDDIFAAKGKFNPTPSTSKLQDPASKKEKKQKKRKRAAQVQADQQPPSRTAPETVIDPSLRLSVPTKQRAKPEADDQPEKKRRKSQTEDEERFKDSKGTGPRRKTEEGFSIYKEDELGIRDHAGETPLCPFDCQCCF</sequence>
<evidence type="ECO:0008006" key="4">
    <source>
        <dbReference type="Google" id="ProtNLM"/>
    </source>
</evidence>
<name>A0A4S4KVS0_9APHY</name>
<evidence type="ECO:0000313" key="3">
    <source>
        <dbReference type="Proteomes" id="UP000309038"/>
    </source>
</evidence>
<gene>
    <name evidence="2" type="ORF">EW026_g63</name>
</gene>
<comment type="caution">
    <text evidence="2">The sequence shown here is derived from an EMBL/GenBank/DDBJ whole genome shotgun (WGS) entry which is preliminary data.</text>
</comment>
<evidence type="ECO:0000313" key="2">
    <source>
        <dbReference type="EMBL" id="THH02916.1"/>
    </source>
</evidence>
<accession>A0A4S4KVS0</accession>
<feature type="region of interest" description="Disordered" evidence="1">
    <location>
        <begin position="1"/>
        <end position="116"/>
    </location>
</feature>
<dbReference type="Pfam" id="PF08576">
    <property type="entry name" value="DUF1764"/>
    <property type="match status" value="1"/>
</dbReference>
<proteinExistence type="predicted"/>
<feature type="compositionally biased region" description="Basic residues" evidence="1">
    <location>
        <begin position="32"/>
        <end position="42"/>
    </location>
</feature>
<evidence type="ECO:0000256" key="1">
    <source>
        <dbReference type="SAM" id="MobiDB-lite"/>
    </source>
</evidence>
<dbReference type="PANTHER" id="PTHR34066">
    <property type="entry name" value="GROWTH FACTOR 2"/>
    <property type="match status" value="1"/>
</dbReference>
<dbReference type="Proteomes" id="UP000309038">
    <property type="component" value="Unassembled WGS sequence"/>
</dbReference>
<dbReference type="EMBL" id="SGPJ01000001">
    <property type="protein sequence ID" value="THH02916.1"/>
    <property type="molecule type" value="Genomic_DNA"/>
</dbReference>
<reference evidence="2 3" key="1">
    <citation type="submission" date="2019-02" db="EMBL/GenBank/DDBJ databases">
        <title>Genome sequencing of the rare red list fungi Phlebia centrifuga.</title>
        <authorList>
            <person name="Buettner E."/>
            <person name="Kellner H."/>
        </authorList>
    </citation>
    <scope>NUCLEOTIDE SEQUENCE [LARGE SCALE GENOMIC DNA]</scope>
    <source>
        <strain evidence="2 3">DSM 108282</strain>
    </source>
</reference>
<organism evidence="2 3">
    <name type="scientific">Hermanssonia centrifuga</name>
    <dbReference type="NCBI Taxonomy" id="98765"/>
    <lineage>
        <taxon>Eukaryota</taxon>
        <taxon>Fungi</taxon>
        <taxon>Dikarya</taxon>
        <taxon>Basidiomycota</taxon>
        <taxon>Agaricomycotina</taxon>
        <taxon>Agaricomycetes</taxon>
        <taxon>Polyporales</taxon>
        <taxon>Meruliaceae</taxon>
        <taxon>Hermanssonia</taxon>
    </lineage>
</organism>
<protein>
    <recommendedName>
        <fullName evidence="4">DUF1764-domain-containing protein</fullName>
    </recommendedName>
</protein>
<dbReference type="AlphaFoldDB" id="A0A4S4KVS0"/>